<evidence type="ECO:0000256" key="4">
    <source>
        <dbReference type="ARBA" id="ARBA00023125"/>
    </source>
</evidence>
<evidence type="ECO:0008006" key="11">
    <source>
        <dbReference type="Google" id="ProtNLM"/>
    </source>
</evidence>
<comment type="caution">
    <text evidence="9">The sequence shown here is derived from an EMBL/GenBank/DDBJ whole genome shotgun (WGS) entry which is preliminary data.</text>
</comment>
<gene>
    <name evidence="9" type="ORF">GOMPHAMPRED_006907</name>
</gene>
<dbReference type="InterPro" id="IPR050936">
    <property type="entry name" value="AP-1-like"/>
</dbReference>
<evidence type="ECO:0000256" key="6">
    <source>
        <dbReference type="ARBA" id="ARBA00023242"/>
    </source>
</evidence>
<evidence type="ECO:0000313" key="10">
    <source>
        <dbReference type="Proteomes" id="UP000664169"/>
    </source>
</evidence>
<feature type="coiled-coil region" evidence="7">
    <location>
        <begin position="89"/>
        <end position="116"/>
    </location>
</feature>
<dbReference type="OrthoDB" id="2593073at2759"/>
<dbReference type="GO" id="GO:0001228">
    <property type="term" value="F:DNA-binding transcription activator activity, RNA polymerase II-specific"/>
    <property type="evidence" value="ECO:0007669"/>
    <property type="project" value="TreeGrafter"/>
</dbReference>
<dbReference type="GO" id="GO:0000976">
    <property type="term" value="F:transcription cis-regulatory region binding"/>
    <property type="evidence" value="ECO:0007669"/>
    <property type="project" value="InterPro"/>
</dbReference>
<evidence type="ECO:0000256" key="1">
    <source>
        <dbReference type="ARBA" id="ARBA00004123"/>
    </source>
</evidence>
<comment type="subcellular location">
    <subcellularLocation>
        <location evidence="1">Nucleus</location>
    </subcellularLocation>
</comment>
<comment type="similarity">
    <text evidence="2">Belongs to the bZIP family.</text>
</comment>
<dbReference type="AlphaFoldDB" id="A0A8H3I9E4"/>
<accession>A0A8H3I9E4</accession>
<keyword evidence="6" id="KW-0539">Nucleus</keyword>
<sequence length="196" mass="21483">MHNIRSGQATSDQNMQQALLMAGHSIGEPQGMLLDHQEGLSSAGESKRGGKRELSTSKRAAQNRQAQVFHNQNAPLRYTLTSPKQRAFRQRKEGHIKKLEEQVRDYQTLAESFKAVQSENYQLRDYIINLQSRLIESQGDFPPAPSNIDLRQPIGGVPSADGSVAAGQNGTSAEPVQDGTIIKENKNGIDPALSHA</sequence>
<dbReference type="PANTHER" id="PTHR40621:SF11">
    <property type="entry name" value="TRANSCRIPTION FACTOR KAPC-RELATED"/>
    <property type="match status" value="1"/>
</dbReference>
<evidence type="ECO:0000256" key="2">
    <source>
        <dbReference type="ARBA" id="ARBA00007163"/>
    </source>
</evidence>
<dbReference type="CDD" id="cd14688">
    <property type="entry name" value="bZIP_YAP"/>
    <property type="match status" value="1"/>
</dbReference>
<keyword evidence="3" id="KW-0805">Transcription regulation</keyword>
<keyword evidence="4" id="KW-0238">DNA-binding</keyword>
<evidence type="ECO:0000256" key="7">
    <source>
        <dbReference type="SAM" id="Coils"/>
    </source>
</evidence>
<keyword evidence="10" id="KW-1185">Reference proteome</keyword>
<keyword evidence="7" id="KW-0175">Coiled coil</keyword>
<dbReference type="EMBL" id="CAJPDQ010000005">
    <property type="protein sequence ID" value="CAF9909938.1"/>
    <property type="molecule type" value="Genomic_DNA"/>
</dbReference>
<dbReference type="InterPro" id="IPR046347">
    <property type="entry name" value="bZIP_sf"/>
</dbReference>
<dbReference type="Gene3D" id="1.20.5.170">
    <property type="match status" value="1"/>
</dbReference>
<proteinExistence type="inferred from homology"/>
<evidence type="ECO:0000256" key="3">
    <source>
        <dbReference type="ARBA" id="ARBA00023015"/>
    </source>
</evidence>
<dbReference type="Proteomes" id="UP000664169">
    <property type="component" value="Unassembled WGS sequence"/>
</dbReference>
<evidence type="ECO:0000256" key="5">
    <source>
        <dbReference type="ARBA" id="ARBA00023163"/>
    </source>
</evidence>
<name>A0A8H3I9E4_9LECA</name>
<organism evidence="9 10">
    <name type="scientific">Gomphillus americanus</name>
    <dbReference type="NCBI Taxonomy" id="1940652"/>
    <lineage>
        <taxon>Eukaryota</taxon>
        <taxon>Fungi</taxon>
        <taxon>Dikarya</taxon>
        <taxon>Ascomycota</taxon>
        <taxon>Pezizomycotina</taxon>
        <taxon>Lecanoromycetes</taxon>
        <taxon>OSLEUM clade</taxon>
        <taxon>Ostropomycetidae</taxon>
        <taxon>Ostropales</taxon>
        <taxon>Graphidaceae</taxon>
        <taxon>Gomphilloideae</taxon>
        <taxon>Gomphillus</taxon>
    </lineage>
</organism>
<dbReference type="SUPFAM" id="SSF57959">
    <property type="entry name" value="Leucine zipper domain"/>
    <property type="match status" value="1"/>
</dbReference>
<protein>
    <recommendedName>
        <fullName evidence="11">BZIP domain-containing protein</fullName>
    </recommendedName>
</protein>
<keyword evidence="5" id="KW-0804">Transcription</keyword>
<feature type="region of interest" description="Disordered" evidence="8">
    <location>
        <begin position="139"/>
        <end position="196"/>
    </location>
</feature>
<feature type="compositionally biased region" description="Basic and acidic residues" evidence="8">
    <location>
        <begin position="45"/>
        <end position="56"/>
    </location>
</feature>
<dbReference type="PANTHER" id="PTHR40621">
    <property type="entry name" value="TRANSCRIPTION FACTOR KAPC-RELATED"/>
    <property type="match status" value="1"/>
</dbReference>
<evidence type="ECO:0000256" key="8">
    <source>
        <dbReference type="SAM" id="MobiDB-lite"/>
    </source>
</evidence>
<feature type="region of interest" description="Disordered" evidence="8">
    <location>
        <begin position="38"/>
        <end position="64"/>
    </location>
</feature>
<evidence type="ECO:0000313" key="9">
    <source>
        <dbReference type="EMBL" id="CAF9909938.1"/>
    </source>
</evidence>
<dbReference type="GO" id="GO:0090575">
    <property type="term" value="C:RNA polymerase II transcription regulator complex"/>
    <property type="evidence" value="ECO:0007669"/>
    <property type="project" value="TreeGrafter"/>
</dbReference>
<reference evidence="9" key="1">
    <citation type="submission" date="2021-03" db="EMBL/GenBank/DDBJ databases">
        <authorList>
            <person name="Tagirdzhanova G."/>
        </authorList>
    </citation>
    <scope>NUCLEOTIDE SEQUENCE</scope>
</reference>